<dbReference type="EMBL" id="FODF01000001">
    <property type="protein sequence ID" value="SEN16880.1"/>
    <property type="molecule type" value="Genomic_DNA"/>
</dbReference>
<dbReference type="GO" id="GO:0009318">
    <property type="term" value="C:exodeoxyribonuclease VII complex"/>
    <property type="evidence" value="ECO:0007669"/>
    <property type="project" value="UniProtKB-UniRule"/>
</dbReference>
<evidence type="ECO:0000256" key="3">
    <source>
        <dbReference type="ARBA" id="ARBA00022722"/>
    </source>
</evidence>
<dbReference type="GO" id="GO:0006308">
    <property type="term" value="P:DNA catabolic process"/>
    <property type="evidence" value="ECO:0007669"/>
    <property type="project" value="UniProtKB-UniRule"/>
</dbReference>
<dbReference type="PIRSF" id="PIRSF006488">
    <property type="entry name" value="Exonuc_VII_S"/>
    <property type="match status" value="1"/>
</dbReference>
<comment type="catalytic activity">
    <reaction evidence="6">
        <text>Exonucleolytic cleavage in either 5'- to 3'- or 3'- to 5'-direction to yield nucleoside 5'-phosphates.</text>
        <dbReference type="EC" id="3.1.11.6"/>
    </reaction>
</comment>
<keyword evidence="4 6" id="KW-0378">Hydrolase</keyword>
<name>A0A1H8EBX7_9FIRM</name>
<dbReference type="Gene3D" id="1.10.287.1040">
    <property type="entry name" value="Exonuclease VII, small subunit"/>
    <property type="match status" value="1"/>
</dbReference>
<organism evidence="8 9">
    <name type="scientific">Peptostreptococcus russellii</name>
    <dbReference type="NCBI Taxonomy" id="215200"/>
    <lineage>
        <taxon>Bacteria</taxon>
        <taxon>Bacillati</taxon>
        <taxon>Bacillota</taxon>
        <taxon>Clostridia</taxon>
        <taxon>Peptostreptococcales</taxon>
        <taxon>Peptostreptococcaceae</taxon>
        <taxon>Peptostreptococcus</taxon>
    </lineage>
</organism>
<keyword evidence="3 6" id="KW-0540">Nuclease</keyword>
<dbReference type="SUPFAM" id="SSF116842">
    <property type="entry name" value="XseB-like"/>
    <property type="match status" value="1"/>
</dbReference>
<dbReference type="PANTHER" id="PTHR34137">
    <property type="entry name" value="EXODEOXYRIBONUCLEASE 7 SMALL SUBUNIT"/>
    <property type="match status" value="1"/>
</dbReference>
<keyword evidence="2 6" id="KW-0963">Cytoplasm</keyword>
<evidence type="ECO:0000313" key="9">
    <source>
        <dbReference type="Proteomes" id="UP000199512"/>
    </source>
</evidence>
<dbReference type="NCBIfam" id="TIGR01280">
    <property type="entry name" value="xseB"/>
    <property type="match status" value="1"/>
</dbReference>
<dbReference type="Pfam" id="PF02609">
    <property type="entry name" value="Exonuc_VII_S"/>
    <property type="match status" value="1"/>
</dbReference>
<dbReference type="PANTHER" id="PTHR34137:SF1">
    <property type="entry name" value="EXODEOXYRIBONUCLEASE 7 SMALL SUBUNIT"/>
    <property type="match status" value="1"/>
</dbReference>
<dbReference type="RefSeq" id="WP_242938875.1">
    <property type="nucleotide sequence ID" value="NZ_CAUWDX010000041.1"/>
</dbReference>
<comment type="subunit">
    <text evidence="6">Heterooligomer composed of large and small subunits.</text>
</comment>
<dbReference type="HAMAP" id="MF_00337">
    <property type="entry name" value="Exonuc_7_S"/>
    <property type="match status" value="1"/>
</dbReference>
<dbReference type="GO" id="GO:0005829">
    <property type="term" value="C:cytosol"/>
    <property type="evidence" value="ECO:0007669"/>
    <property type="project" value="TreeGrafter"/>
</dbReference>
<comment type="function">
    <text evidence="6">Bidirectionally degrades single-stranded DNA into large acid-insoluble oligonucleotides, which are then degraded further into small acid-soluble oligonucleotides.</text>
</comment>
<keyword evidence="9" id="KW-1185">Reference proteome</keyword>
<dbReference type="AlphaFoldDB" id="A0A1H8EBX7"/>
<comment type="subcellular location">
    <subcellularLocation>
        <location evidence="6">Cytoplasm</location>
    </subcellularLocation>
</comment>
<dbReference type="InterPro" id="IPR037004">
    <property type="entry name" value="Exonuc_VII_ssu_sf"/>
</dbReference>
<evidence type="ECO:0000256" key="6">
    <source>
        <dbReference type="HAMAP-Rule" id="MF_00337"/>
    </source>
</evidence>
<protein>
    <recommendedName>
        <fullName evidence="6">Exodeoxyribonuclease 7 small subunit</fullName>
        <ecNumber evidence="6">3.1.11.6</ecNumber>
    </recommendedName>
    <alternativeName>
        <fullName evidence="6">Exodeoxyribonuclease VII small subunit</fullName>
        <shortName evidence="6">Exonuclease VII small subunit</shortName>
    </alternativeName>
</protein>
<evidence type="ECO:0000256" key="4">
    <source>
        <dbReference type="ARBA" id="ARBA00022801"/>
    </source>
</evidence>
<dbReference type="InterPro" id="IPR003761">
    <property type="entry name" value="Exonuc_VII_S"/>
</dbReference>
<evidence type="ECO:0000256" key="5">
    <source>
        <dbReference type="ARBA" id="ARBA00022839"/>
    </source>
</evidence>
<comment type="similarity">
    <text evidence="1 6">Belongs to the XseB family.</text>
</comment>
<keyword evidence="7" id="KW-0175">Coiled coil</keyword>
<dbReference type="GO" id="GO:0008855">
    <property type="term" value="F:exodeoxyribonuclease VII activity"/>
    <property type="evidence" value="ECO:0007669"/>
    <property type="project" value="UniProtKB-UniRule"/>
</dbReference>
<keyword evidence="5 6" id="KW-0269">Exonuclease</keyword>
<accession>A0A1H8EBX7</accession>
<reference evidence="8 9" key="1">
    <citation type="submission" date="2016-10" db="EMBL/GenBank/DDBJ databases">
        <authorList>
            <person name="de Groot N.N."/>
        </authorList>
    </citation>
    <scope>NUCLEOTIDE SEQUENCE [LARGE SCALE GENOMIC DNA]</scope>
    <source>
        <strain evidence="8 9">Calf135</strain>
    </source>
</reference>
<feature type="coiled-coil region" evidence="7">
    <location>
        <begin position="15"/>
        <end position="73"/>
    </location>
</feature>
<sequence>MENTEKMDLSYEEAITRMEEILKKLEVGNNKLEESLKLYEEGIKLYRYCNEVLNKAELRVTKFNDEREEIEVEI</sequence>
<dbReference type="Proteomes" id="UP000199512">
    <property type="component" value="Unassembled WGS sequence"/>
</dbReference>
<evidence type="ECO:0000313" key="8">
    <source>
        <dbReference type="EMBL" id="SEN16880.1"/>
    </source>
</evidence>
<gene>
    <name evidence="6" type="primary">xseB</name>
    <name evidence="8" type="ORF">SAMN05216454_10163</name>
</gene>
<evidence type="ECO:0000256" key="2">
    <source>
        <dbReference type="ARBA" id="ARBA00022490"/>
    </source>
</evidence>
<dbReference type="EC" id="3.1.11.6" evidence="6"/>
<evidence type="ECO:0000256" key="7">
    <source>
        <dbReference type="SAM" id="Coils"/>
    </source>
</evidence>
<dbReference type="STRING" id="215200.SAMN05216454_10163"/>
<evidence type="ECO:0000256" key="1">
    <source>
        <dbReference type="ARBA" id="ARBA00009998"/>
    </source>
</evidence>
<proteinExistence type="inferred from homology"/>